<keyword evidence="2" id="KW-0472">Membrane</keyword>
<keyword evidence="3" id="KW-0998">Cell outer membrane</keyword>
<dbReference type="EMBL" id="CP136426">
    <property type="protein sequence ID" value="WOC51151.1"/>
    <property type="molecule type" value="Genomic_DNA"/>
</dbReference>
<comment type="subcellular location">
    <subcellularLocation>
        <location evidence="1">Cell outer membrane</location>
    </subcellularLocation>
</comment>
<dbReference type="Gene3D" id="2.40.170.20">
    <property type="entry name" value="TonB-dependent receptor, beta-barrel domain"/>
    <property type="match status" value="1"/>
</dbReference>
<dbReference type="SUPFAM" id="SSF56935">
    <property type="entry name" value="Porins"/>
    <property type="match status" value="1"/>
</dbReference>
<gene>
    <name evidence="4" type="ORF">BPO_0504</name>
</gene>
<keyword evidence="5" id="KW-1185">Reference proteome</keyword>
<evidence type="ECO:0000256" key="1">
    <source>
        <dbReference type="ARBA" id="ARBA00004442"/>
    </source>
</evidence>
<name>A0AAU0EZ91_9FLAO</name>
<dbReference type="InterPro" id="IPR036942">
    <property type="entry name" value="Beta-barrel_TonB_sf"/>
</dbReference>
<evidence type="ECO:0000313" key="4">
    <source>
        <dbReference type="EMBL" id="WOC51151.1"/>
    </source>
</evidence>
<dbReference type="AlphaFoldDB" id="A0AAU0EZ91"/>
<organism evidence="4 5">
    <name type="scientific">Bergeyella porcorum</name>
    <dbReference type="NCBI Taxonomy" id="1735111"/>
    <lineage>
        <taxon>Bacteria</taxon>
        <taxon>Pseudomonadati</taxon>
        <taxon>Bacteroidota</taxon>
        <taxon>Flavobacteriia</taxon>
        <taxon>Flavobacteriales</taxon>
        <taxon>Weeksellaceae</taxon>
        <taxon>Bergeyella</taxon>
    </lineage>
</organism>
<dbReference type="RefSeq" id="WP_327984812.1">
    <property type="nucleotide sequence ID" value="NZ_CP136426.1"/>
</dbReference>
<dbReference type="KEGG" id="bpor:BPO_0504"/>
<proteinExistence type="predicted"/>
<accession>A0AAU0EZ91</accession>
<dbReference type="Proteomes" id="UP001432059">
    <property type="component" value="Chromosome"/>
</dbReference>
<keyword evidence="4" id="KW-0675">Receptor</keyword>
<evidence type="ECO:0000313" key="5">
    <source>
        <dbReference type="Proteomes" id="UP001432059"/>
    </source>
</evidence>
<evidence type="ECO:0000256" key="2">
    <source>
        <dbReference type="ARBA" id="ARBA00023136"/>
    </source>
</evidence>
<protein>
    <submittedName>
        <fullName evidence="4">TonB-dependent receptor</fullName>
    </submittedName>
</protein>
<evidence type="ECO:0000256" key="3">
    <source>
        <dbReference type="ARBA" id="ARBA00023237"/>
    </source>
</evidence>
<dbReference type="GO" id="GO:0009279">
    <property type="term" value="C:cell outer membrane"/>
    <property type="evidence" value="ECO:0007669"/>
    <property type="project" value="UniProtKB-SubCell"/>
</dbReference>
<reference evidence="4" key="1">
    <citation type="submission" date="2023-10" db="EMBL/GenBank/DDBJ databases">
        <title>Characterization and whole genome sequencing of a novel strain of Bergeyella porcorum QD2021 isolated from pig.</title>
        <authorList>
            <person name="Liu G."/>
            <person name="Chen C."/>
            <person name="Han X."/>
        </authorList>
    </citation>
    <scope>NUCLEOTIDE SEQUENCE</scope>
    <source>
        <strain evidence="4">QD2021</strain>
    </source>
</reference>
<sequence length="590" mass="66707">MNQYTIKILGLGMLASSTLAFSQIQEERLILDKKRIPEVKKIEKKKTSVESIKNYPPEEKSAVPVEYEITNVPAASDFKTSTIQGEDIAPQFDANFQKNYFRVGYGNYGRFLADGNISTVLENKMEVGANVHYLSTQGLKKDYPWSSQQQQGSVGAFLTSYGEQGKFNLDAEYQLNDYNYYGIYALQPASSIDLTQKTHQFQVNGYYDFYSNNLLNDIRVKSSFLGDHFKAKENQVSILGNFSKHAVELPIDEVTMNADLGVGVEYLTSDFSLLNQNNSKIFSTDFTPKVTFFKGESYLMLGSEISLFSGKYNGLQLANEERNNRVYWFPRAEALYAASEKFKFYAGVDGGLKLNSYASMLQENPFLVSDQMIRPTETKYHFYFGMKGDISENLKYDFNAGFSKVNHIMFYKANGLFDDIATLNRSAYNFANTFSAVYDNGKINSINGSVQYFPLANLVLEAEVNYTQYQLDNYSKILNRPLLKGSLGAQYTMLDKKLHLGFKGFLMGQRTTNTFSIAESLVVPGNYTSTEQANDKISAYADFNLSAEYKVHKNFSIFALGNNLTHQKYERFKGYKVLGAQILGGVKITF</sequence>